<dbReference type="InterPro" id="IPR052163">
    <property type="entry name" value="DGC-Regulatory_Protein"/>
</dbReference>
<dbReference type="Proteomes" id="UP001151002">
    <property type="component" value="Unassembled WGS sequence"/>
</dbReference>
<evidence type="ECO:0000259" key="1">
    <source>
        <dbReference type="PROSITE" id="PS50887"/>
    </source>
</evidence>
<dbReference type="SUPFAM" id="SSF55781">
    <property type="entry name" value="GAF domain-like"/>
    <property type="match status" value="1"/>
</dbReference>
<comment type="caution">
    <text evidence="2">The sequence shown here is derived from an EMBL/GenBank/DDBJ whole genome shotgun (WGS) entry which is preliminary data.</text>
</comment>
<accession>A0ABT4AW45</accession>
<dbReference type="InterPro" id="IPR003018">
    <property type="entry name" value="GAF"/>
</dbReference>
<dbReference type="Pfam" id="PF00990">
    <property type="entry name" value="GGDEF"/>
    <property type="match status" value="1"/>
</dbReference>
<name>A0ABT4AW45_9ACTN</name>
<dbReference type="Pfam" id="PF13185">
    <property type="entry name" value="GAF_2"/>
    <property type="match status" value="1"/>
</dbReference>
<proteinExistence type="predicted"/>
<dbReference type="SMART" id="SM00065">
    <property type="entry name" value="GAF"/>
    <property type="match status" value="1"/>
</dbReference>
<dbReference type="InterPro" id="IPR000160">
    <property type="entry name" value="GGDEF_dom"/>
</dbReference>
<dbReference type="SUPFAM" id="SSF55073">
    <property type="entry name" value="Nucleotide cyclase"/>
    <property type="match status" value="1"/>
</dbReference>
<protein>
    <submittedName>
        <fullName evidence="2">Sensor domain-containing diguanylate cyclase</fullName>
    </submittedName>
</protein>
<dbReference type="PANTHER" id="PTHR46663">
    <property type="entry name" value="DIGUANYLATE CYCLASE DGCT-RELATED"/>
    <property type="match status" value="1"/>
</dbReference>
<organism evidence="2 3">
    <name type="scientific">Paractinoplanes pyxinae</name>
    <dbReference type="NCBI Taxonomy" id="2997416"/>
    <lineage>
        <taxon>Bacteria</taxon>
        <taxon>Bacillati</taxon>
        <taxon>Actinomycetota</taxon>
        <taxon>Actinomycetes</taxon>
        <taxon>Micromonosporales</taxon>
        <taxon>Micromonosporaceae</taxon>
        <taxon>Paractinoplanes</taxon>
    </lineage>
</organism>
<dbReference type="Gene3D" id="3.30.450.40">
    <property type="match status" value="1"/>
</dbReference>
<sequence>MTLSSGTGTAGAVLGADPQDALLGDLVSFMTKDTPSVQHVLDLCVPHLREAAGLTAATVFELDSETGLLTVTARVGPAGSRDTLTAGKIFRMAAGAKPLVSGEQMAVRLRIGGQTVGVLLLTGGDLGALRADVLAPLALHFAATLQGLAAEKQRQFVSHTTSTIRRLFEQGMAATSVEDAGRILAASSAEGFRTEHAAVILVDPDSTVRYVHSVGLPEGDATIAEVVGKPATESPVWQAIQDGKIALANDSATSAVRPCDLALLMKLKSFVAMPLMSAQGPVGMIMCGDSGATREWTFRDRILAEQLSVEGGLIVDSAGMRQAAQVHVAELSHQAFHDSLTGLPNRTHLIDRAEAAVRDAGAVRDRVALMVLDLNGFKQVNDTAGHQAGDVLLQQVAKRLLGAVRDNDVVARLGGDEFAILLTSDADEAVASVVAGRICDRLRRPFAIDGEEVSIGGSVGIALYPDDATDYEALMKGADAAMYEAKRATKRSGGGYRRAQASF</sequence>
<dbReference type="PANTHER" id="PTHR46663:SF2">
    <property type="entry name" value="GGDEF DOMAIN-CONTAINING PROTEIN"/>
    <property type="match status" value="1"/>
</dbReference>
<dbReference type="InterPro" id="IPR029016">
    <property type="entry name" value="GAF-like_dom_sf"/>
</dbReference>
<dbReference type="EMBL" id="JAPNTZ010000003">
    <property type="protein sequence ID" value="MCY1138427.1"/>
    <property type="molecule type" value="Genomic_DNA"/>
</dbReference>
<gene>
    <name evidence="2" type="ORF">OWR29_10500</name>
</gene>
<reference evidence="2" key="1">
    <citation type="submission" date="2022-11" db="EMBL/GenBank/DDBJ databases">
        <authorList>
            <person name="Somphong A."/>
            <person name="Phongsopitanun W."/>
        </authorList>
    </citation>
    <scope>NUCLEOTIDE SEQUENCE</scope>
    <source>
        <strain evidence="2">Pm04-4</strain>
    </source>
</reference>
<dbReference type="PROSITE" id="PS50887">
    <property type="entry name" value="GGDEF"/>
    <property type="match status" value="1"/>
</dbReference>
<dbReference type="RefSeq" id="WP_267562428.1">
    <property type="nucleotide sequence ID" value="NZ_JAPNTZ010000003.1"/>
</dbReference>
<dbReference type="CDD" id="cd01949">
    <property type="entry name" value="GGDEF"/>
    <property type="match status" value="1"/>
</dbReference>
<evidence type="ECO:0000313" key="2">
    <source>
        <dbReference type="EMBL" id="MCY1138427.1"/>
    </source>
</evidence>
<dbReference type="InterPro" id="IPR043128">
    <property type="entry name" value="Rev_trsase/Diguanyl_cyclase"/>
</dbReference>
<keyword evidence="3" id="KW-1185">Reference proteome</keyword>
<dbReference type="NCBIfam" id="TIGR00254">
    <property type="entry name" value="GGDEF"/>
    <property type="match status" value="1"/>
</dbReference>
<feature type="domain" description="GGDEF" evidence="1">
    <location>
        <begin position="365"/>
        <end position="502"/>
    </location>
</feature>
<evidence type="ECO:0000313" key="3">
    <source>
        <dbReference type="Proteomes" id="UP001151002"/>
    </source>
</evidence>
<dbReference type="Gene3D" id="3.30.70.270">
    <property type="match status" value="1"/>
</dbReference>
<dbReference type="SMART" id="SM00267">
    <property type="entry name" value="GGDEF"/>
    <property type="match status" value="1"/>
</dbReference>
<dbReference type="InterPro" id="IPR029787">
    <property type="entry name" value="Nucleotide_cyclase"/>
</dbReference>